<keyword evidence="2" id="KW-1185">Reference proteome</keyword>
<protein>
    <submittedName>
        <fullName evidence="1">Uncharacterized protein</fullName>
    </submittedName>
</protein>
<evidence type="ECO:0000313" key="2">
    <source>
        <dbReference type="Proteomes" id="UP000248423"/>
    </source>
</evidence>
<dbReference type="AlphaFoldDB" id="A0A319DYY9"/>
<organism evidence="1 2">
    <name type="scientific">Aspergillus sclerotiicarbonarius (strain CBS 121057 / IBT 28362)</name>
    <dbReference type="NCBI Taxonomy" id="1448318"/>
    <lineage>
        <taxon>Eukaryota</taxon>
        <taxon>Fungi</taxon>
        <taxon>Dikarya</taxon>
        <taxon>Ascomycota</taxon>
        <taxon>Pezizomycotina</taxon>
        <taxon>Eurotiomycetes</taxon>
        <taxon>Eurotiomycetidae</taxon>
        <taxon>Eurotiales</taxon>
        <taxon>Aspergillaceae</taxon>
        <taxon>Aspergillus</taxon>
        <taxon>Aspergillus subgen. Circumdati</taxon>
    </lineage>
</organism>
<sequence length="444" mass="49776">MHILVEDANRRKENVTERFLSVPAARGLRMICSYGGSPELLSEATRNNEESRDYTLHYDTHVECLQRLDDPVDYPIQFQPYMPKLLQFFCTSVAKPIDSAAPHSLAQHLGTEWMAKAMRDPCLFHATLFSASATIDMLTGIQSSTVTLYHQTRAIQILNERLTREDPDLSYSTVGTVVPLIFYSMATFDKQSAISHQMGIIRMLLSATPAARSELGPLLGVIKLTMLFFSCVFDTLPVWSCLYPPTVRPKAILRAIITSAACKRGDALLTELETSAILDIYETVSQLDHLIEADVVTITGDIERFVSSNPRYSTPLIAPSDAFNNYSRLRACCHLSASLFWHLLRDRPLSSPGKIPSLERELDLLKTHLKKIDESFLIQKHPELLTWIVFTGAAACIDGNERGSFILQRAFALMAVDSDKLHLMRQGWKYFTLLRKISGAGATC</sequence>
<dbReference type="EMBL" id="KZ826395">
    <property type="protein sequence ID" value="PYI02430.1"/>
    <property type="molecule type" value="Genomic_DNA"/>
</dbReference>
<reference evidence="1 2" key="1">
    <citation type="submission" date="2018-02" db="EMBL/GenBank/DDBJ databases">
        <title>The genomes of Aspergillus section Nigri reveals drivers in fungal speciation.</title>
        <authorList>
            <consortium name="DOE Joint Genome Institute"/>
            <person name="Vesth T.C."/>
            <person name="Nybo J."/>
            <person name="Theobald S."/>
            <person name="Brandl J."/>
            <person name="Frisvad J.C."/>
            <person name="Nielsen K.F."/>
            <person name="Lyhne E.K."/>
            <person name="Kogle M.E."/>
            <person name="Kuo A."/>
            <person name="Riley R."/>
            <person name="Clum A."/>
            <person name="Nolan M."/>
            <person name="Lipzen A."/>
            <person name="Salamov A."/>
            <person name="Henrissat B."/>
            <person name="Wiebenga A."/>
            <person name="De vries R.P."/>
            <person name="Grigoriev I.V."/>
            <person name="Mortensen U.H."/>
            <person name="Andersen M.R."/>
            <person name="Baker S.E."/>
        </authorList>
    </citation>
    <scope>NUCLEOTIDE SEQUENCE [LARGE SCALE GENOMIC DNA]</scope>
    <source>
        <strain evidence="1 2">CBS 121057</strain>
    </source>
</reference>
<dbReference type="STRING" id="1448318.A0A319DYY9"/>
<gene>
    <name evidence="1" type="ORF">BO78DRAFT_223261</name>
</gene>
<dbReference type="OrthoDB" id="4159781at2759"/>
<dbReference type="PANTHER" id="PTHR37540">
    <property type="entry name" value="TRANSCRIPTION FACTOR (ACR-2), PUTATIVE-RELATED-RELATED"/>
    <property type="match status" value="1"/>
</dbReference>
<proteinExistence type="predicted"/>
<name>A0A319DYY9_ASPSB</name>
<dbReference type="Proteomes" id="UP000248423">
    <property type="component" value="Unassembled WGS sequence"/>
</dbReference>
<dbReference type="VEuPathDB" id="FungiDB:BO78DRAFT_223261"/>
<evidence type="ECO:0000313" key="1">
    <source>
        <dbReference type="EMBL" id="PYI02430.1"/>
    </source>
</evidence>
<dbReference type="PANTHER" id="PTHR37540:SF5">
    <property type="entry name" value="TRANSCRIPTION FACTOR DOMAIN-CONTAINING PROTEIN"/>
    <property type="match status" value="1"/>
</dbReference>
<accession>A0A319DYY9</accession>